<organism evidence="1 2">
    <name type="scientific">Streptomyces cinnamoneus</name>
    <name type="common">Streptoverticillium cinnamoneum</name>
    <dbReference type="NCBI Taxonomy" id="53446"/>
    <lineage>
        <taxon>Bacteria</taxon>
        <taxon>Bacillati</taxon>
        <taxon>Actinomycetota</taxon>
        <taxon>Actinomycetes</taxon>
        <taxon>Kitasatosporales</taxon>
        <taxon>Streptomycetaceae</taxon>
        <taxon>Streptomyces</taxon>
        <taxon>Streptomyces cinnamoneus group</taxon>
    </lineage>
</organism>
<comment type="caution">
    <text evidence="1">The sequence shown here is derived from an EMBL/GenBank/DDBJ whole genome shotgun (WGS) entry which is preliminary data.</text>
</comment>
<name>A0A918WQX7_STRCJ</name>
<dbReference type="Proteomes" id="UP000646244">
    <property type="component" value="Unassembled WGS sequence"/>
</dbReference>
<protein>
    <recommendedName>
        <fullName evidence="3">Nucleotidyl transferase AbiEii/AbiGii toxin family protein</fullName>
    </recommendedName>
</protein>
<reference evidence="1" key="2">
    <citation type="submission" date="2020-09" db="EMBL/GenBank/DDBJ databases">
        <authorList>
            <person name="Sun Q."/>
            <person name="Ohkuma M."/>
        </authorList>
    </citation>
    <scope>NUCLEOTIDE SEQUENCE</scope>
    <source>
        <strain evidence="1">JCM 4633</strain>
    </source>
</reference>
<dbReference type="RefSeq" id="WP_190112774.1">
    <property type="nucleotide sequence ID" value="NZ_BMVB01000030.1"/>
</dbReference>
<reference evidence="1" key="1">
    <citation type="journal article" date="2014" name="Int. J. Syst. Evol. Microbiol.">
        <title>Complete genome sequence of Corynebacterium casei LMG S-19264T (=DSM 44701T), isolated from a smear-ripened cheese.</title>
        <authorList>
            <consortium name="US DOE Joint Genome Institute (JGI-PGF)"/>
            <person name="Walter F."/>
            <person name="Albersmeier A."/>
            <person name="Kalinowski J."/>
            <person name="Ruckert C."/>
        </authorList>
    </citation>
    <scope>NUCLEOTIDE SEQUENCE</scope>
    <source>
        <strain evidence="1">JCM 4633</strain>
    </source>
</reference>
<dbReference type="AlphaFoldDB" id="A0A918WQX7"/>
<evidence type="ECO:0008006" key="3">
    <source>
        <dbReference type="Google" id="ProtNLM"/>
    </source>
</evidence>
<gene>
    <name evidence="1" type="ORF">GCM10010507_56620</name>
</gene>
<sequence>MTATPWEQFGYGPWDDTAVVPQSPPDEATRLAKDLPPTLLPVVGEGVVQRAAYDPAVNHHMRGMRLTEPQFASARTGEAWLSARRRALDLALAAVAGSGWAGHLVLRGSVLLKAWYGDAAREPGDLDFVVVPSTWALEDERTDALLDDIARAAEDLSRAGGGVLIDASGAVSGEIWTYDRVPGRRLVLPWTAPADGPDALPSGSVQLDFVFNETLPALSVRTAIPRHDGGEPAVLMTAGPELSLAWKLLWLMTDMHPEAKDLYDAVLLAENCRLPYELLRRVLLTSEEYGEGSEFHLVQVLAAASQADWPEFRKDHPGFPVPEAACLTRLAVALAPVFHPAEQGLYARLAVAFAPITDILRDEHGNGGMAAVEAWFCARHVHSVEALVAVRGLLGDAECTWRAAADLLVSFRCTDRRPRGKDSGPFTGEWCGAPHQVAAWLEAAEADEAAGPS</sequence>
<accession>A0A918WQX7</accession>
<dbReference type="Pfam" id="PF08843">
    <property type="entry name" value="AbiEii"/>
    <property type="match status" value="1"/>
</dbReference>
<dbReference type="EMBL" id="BMVB01000030">
    <property type="protein sequence ID" value="GHC70472.1"/>
    <property type="molecule type" value="Genomic_DNA"/>
</dbReference>
<evidence type="ECO:0000313" key="1">
    <source>
        <dbReference type="EMBL" id="GHC70472.1"/>
    </source>
</evidence>
<dbReference type="InterPro" id="IPR014942">
    <property type="entry name" value="AbiEii"/>
</dbReference>
<proteinExistence type="predicted"/>
<evidence type="ECO:0000313" key="2">
    <source>
        <dbReference type="Proteomes" id="UP000646244"/>
    </source>
</evidence>